<keyword evidence="4" id="KW-0472">Membrane</keyword>
<evidence type="ECO:0000259" key="6">
    <source>
        <dbReference type="PROSITE" id="PS52015"/>
    </source>
</evidence>
<dbReference type="InterPro" id="IPR012373">
    <property type="entry name" value="Ferrdict_sens_TM"/>
</dbReference>
<dbReference type="Gene3D" id="3.30.1150.10">
    <property type="match status" value="1"/>
</dbReference>
<keyword evidence="2" id="KW-0812">Transmembrane</keyword>
<gene>
    <name evidence="7" type="ORF">BBAD15_g846</name>
</gene>
<dbReference type="PANTHER" id="PTHR30273">
    <property type="entry name" value="PERIPLASMIC SIGNAL SENSOR AND SIGMA FACTOR ACTIVATOR FECR-RELATED"/>
    <property type="match status" value="1"/>
</dbReference>
<dbReference type="Pfam" id="PF04773">
    <property type="entry name" value="FecR"/>
    <property type="match status" value="1"/>
</dbReference>
<dbReference type="GO" id="GO:0006352">
    <property type="term" value="P:DNA-templated transcription initiation"/>
    <property type="evidence" value="ECO:0007669"/>
    <property type="project" value="InterPro"/>
</dbReference>
<dbReference type="AlphaFoldDB" id="A0A0A2W4E9"/>
<dbReference type="Gene3D" id="2.60.120.1440">
    <property type="match status" value="1"/>
</dbReference>
<dbReference type="GO" id="GO:0055085">
    <property type="term" value="P:transmembrane transport"/>
    <property type="evidence" value="ECO:0007669"/>
    <property type="project" value="InterPro"/>
</dbReference>
<dbReference type="GO" id="GO:0003700">
    <property type="term" value="F:DNA-binding transcription factor activity"/>
    <property type="evidence" value="ECO:0007669"/>
    <property type="project" value="InterPro"/>
</dbReference>
<dbReference type="Pfam" id="PF04542">
    <property type="entry name" value="Sigma70_r2"/>
    <property type="match status" value="1"/>
</dbReference>
<dbReference type="InterPro" id="IPR037682">
    <property type="entry name" value="TonB_C"/>
</dbReference>
<feature type="domain" description="TonB C-terminal" evidence="6">
    <location>
        <begin position="581"/>
        <end position="675"/>
    </location>
</feature>
<dbReference type="InterPro" id="IPR006260">
    <property type="entry name" value="TonB/TolA_C"/>
</dbReference>
<dbReference type="EMBL" id="ANFO01000044">
    <property type="protein sequence ID" value="KGQ13310.1"/>
    <property type="molecule type" value="Genomic_DNA"/>
</dbReference>
<sequence length="675" mass="73253">MSRSQQVAHQLYCDHQRWLYHWLRNKVGCPEQAQDLTQDTFINILAADSGSAGTDRCGAGRPAAAGEGSFFAGSSAGDALLRYRRAPARLQQLRQAVPPARQPALFLRPKLMTSHPFIDQNGQTINRESAYAAASWLTLMMSDDVSEQDKIDWQKWLAASAENQRAWQHVEAVCASFRQVDGKLARQSLSALQNSGRRRALKGLGALLLVGGSLEWGRRQHGWEALTADYRSGTGEQRQVELSEGSRLLLDTQTALNVRFTGQRRQIELLSGDLLITTGQKEKLAAWPRPFSVTTPQGKVLALGTRFRVKLEPGLTRVAVYQGVVRLYPHGSGLAGLQLAAGQGAWLSGEGSGGLHTGEKEPGWVHGKLLADNMPLGDFLREVNRYRPGVLRCDEDIAALRLSGVFPLADTDSILTALPRVLPPGCGVFVMPSSLPISQPFPAWSDGLPPSRRSVGLLLALLLHAGVFLWLTHRPTQQQPATAPPPIALMILPADDPASVATPEKQPDKIKQIKSAASQEKAESKEEAITRPQPVKPHDAEVPPAPAPHAPETHAPASHPQQSAGRAGSSAVSAPSPGEVNWVGLLRQRLDRFKRYPAQALRQQARGVVYLSLTLNREGQVLSVTLEKSSGTPTLDREALALPARAAPLPAPTDDIAPGQPQITLTLPIRFDLRQ</sequence>
<evidence type="ECO:0000313" key="7">
    <source>
        <dbReference type="EMBL" id="KGQ13310.1"/>
    </source>
</evidence>
<feature type="compositionally biased region" description="Basic and acidic residues" evidence="5">
    <location>
        <begin position="520"/>
        <end position="529"/>
    </location>
</feature>
<dbReference type="GO" id="GO:0016989">
    <property type="term" value="F:sigma factor antagonist activity"/>
    <property type="evidence" value="ECO:0007669"/>
    <property type="project" value="TreeGrafter"/>
</dbReference>
<evidence type="ECO:0000313" key="8">
    <source>
        <dbReference type="Proteomes" id="UP000030106"/>
    </source>
</evidence>
<dbReference type="Pfam" id="PF16220">
    <property type="entry name" value="DUF4880"/>
    <property type="match status" value="1"/>
</dbReference>
<dbReference type="InterPro" id="IPR013325">
    <property type="entry name" value="RNA_pol_sigma_r2"/>
</dbReference>
<evidence type="ECO:0000256" key="3">
    <source>
        <dbReference type="ARBA" id="ARBA00022989"/>
    </source>
</evidence>
<feature type="region of interest" description="Disordered" evidence="5">
    <location>
        <begin position="498"/>
        <end position="578"/>
    </location>
</feature>
<reference evidence="7 8" key="1">
    <citation type="submission" date="2012-10" db="EMBL/GenBank/DDBJ databases">
        <title>Genome sequencing and analysis of entomopathogenic fungi Beauveria bassiana D1-5.</title>
        <authorList>
            <person name="Li Q."/>
            <person name="Wang L."/>
            <person name="Zhang Z."/>
            <person name="Wang Q."/>
            <person name="Ren J."/>
            <person name="Wang M."/>
            <person name="Xu W."/>
            <person name="Wang J."/>
            <person name="Lu Y."/>
            <person name="Du Q."/>
            <person name="Sun Z."/>
        </authorList>
    </citation>
    <scope>NUCLEOTIDE SEQUENCE [LARGE SCALE GENOMIC DNA]</scope>
    <source>
        <strain evidence="7 8">D1-5</strain>
    </source>
</reference>
<dbReference type="Pfam" id="PF03544">
    <property type="entry name" value="TonB_C"/>
    <property type="match status" value="1"/>
</dbReference>
<dbReference type="InterPro" id="IPR007627">
    <property type="entry name" value="RNA_pol_sigma70_r2"/>
</dbReference>
<accession>A0A0A2W4E9</accession>
<comment type="caution">
    <text evidence="7">The sequence shown here is derived from an EMBL/GenBank/DDBJ whole genome shotgun (WGS) entry which is preliminary data.</text>
</comment>
<organism evidence="7 8">
    <name type="scientific">Beauveria bassiana D1-5</name>
    <dbReference type="NCBI Taxonomy" id="1245745"/>
    <lineage>
        <taxon>Eukaryota</taxon>
        <taxon>Fungi</taxon>
        <taxon>Dikarya</taxon>
        <taxon>Ascomycota</taxon>
        <taxon>Pezizomycotina</taxon>
        <taxon>Sordariomycetes</taxon>
        <taxon>Hypocreomycetidae</taxon>
        <taxon>Hypocreales</taxon>
        <taxon>Cordycipitaceae</taxon>
        <taxon>Beauveria</taxon>
    </lineage>
</organism>
<dbReference type="PROSITE" id="PS52015">
    <property type="entry name" value="TONB_CTD"/>
    <property type="match status" value="1"/>
</dbReference>
<dbReference type="SUPFAM" id="SSF88946">
    <property type="entry name" value="Sigma2 domain of RNA polymerase sigma factors"/>
    <property type="match status" value="1"/>
</dbReference>
<dbReference type="Proteomes" id="UP000030106">
    <property type="component" value="Unassembled WGS sequence"/>
</dbReference>
<dbReference type="NCBIfam" id="TIGR01352">
    <property type="entry name" value="tonB_Cterm"/>
    <property type="match status" value="1"/>
</dbReference>
<name>A0A0A2W4E9_BEABA</name>
<proteinExistence type="predicted"/>
<evidence type="ECO:0000256" key="1">
    <source>
        <dbReference type="ARBA" id="ARBA00004167"/>
    </source>
</evidence>
<dbReference type="InterPro" id="IPR032623">
    <property type="entry name" value="FecR_N"/>
</dbReference>
<keyword evidence="3" id="KW-1133">Transmembrane helix</keyword>
<dbReference type="PANTHER" id="PTHR30273:SF2">
    <property type="entry name" value="PROTEIN FECR"/>
    <property type="match status" value="1"/>
</dbReference>
<feature type="compositionally biased region" description="Low complexity" evidence="5">
    <location>
        <begin position="553"/>
        <end position="578"/>
    </location>
</feature>
<dbReference type="SUPFAM" id="SSF74653">
    <property type="entry name" value="TolA/TonB C-terminal domain"/>
    <property type="match status" value="1"/>
</dbReference>
<protein>
    <submittedName>
        <fullName evidence="7">Protein fecR</fullName>
    </submittedName>
</protein>
<dbReference type="Gene3D" id="1.10.1740.10">
    <property type="match status" value="1"/>
</dbReference>
<comment type="subcellular location">
    <subcellularLocation>
        <location evidence="1">Membrane</location>
        <topology evidence="1">Single-pass membrane protein</topology>
    </subcellularLocation>
</comment>
<dbReference type="InterPro" id="IPR006860">
    <property type="entry name" value="FecR"/>
</dbReference>
<dbReference type="GO" id="GO:0016020">
    <property type="term" value="C:membrane"/>
    <property type="evidence" value="ECO:0007669"/>
    <property type="project" value="UniProtKB-SubCell"/>
</dbReference>
<evidence type="ECO:0000256" key="5">
    <source>
        <dbReference type="SAM" id="MobiDB-lite"/>
    </source>
</evidence>
<dbReference type="HOGENOM" id="CLU_407071_0_0_1"/>
<evidence type="ECO:0000256" key="4">
    <source>
        <dbReference type="ARBA" id="ARBA00023136"/>
    </source>
</evidence>
<evidence type="ECO:0000256" key="2">
    <source>
        <dbReference type="ARBA" id="ARBA00022692"/>
    </source>
</evidence>